<proteinExistence type="predicted"/>
<gene>
    <name evidence="1" type="ORF">D8674_004073</name>
</gene>
<dbReference type="OrthoDB" id="1175393at2759"/>
<reference evidence="1 2" key="1">
    <citation type="submission" date="2019-09" db="EMBL/GenBank/DDBJ databases">
        <authorList>
            <person name="Ou C."/>
        </authorList>
    </citation>
    <scope>NUCLEOTIDE SEQUENCE [LARGE SCALE GENOMIC DNA]</scope>
    <source>
        <strain evidence="1">S2</strain>
        <tissue evidence="1">Leaf</tissue>
    </source>
</reference>
<comment type="caution">
    <text evidence="1">The sequence shown here is derived from an EMBL/GenBank/DDBJ whole genome shotgun (WGS) entry which is preliminary data.</text>
</comment>
<accession>A0A5N5FIU0</accession>
<dbReference type="EMBL" id="SMOL01000695">
    <property type="protein sequence ID" value="KAB2603068.1"/>
    <property type="molecule type" value="Genomic_DNA"/>
</dbReference>
<name>A0A5N5FIU0_9ROSA</name>
<protein>
    <submittedName>
        <fullName evidence="1">Glucan endo-1,3-beta-glucosidase</fullName>
    </submittedName>
</protein>
<dbReference type="Proteomes" id="UP000327157">
    <property type="component" value="Chromosome 10"/>
</dbReference>
<sequence length="145" mass="16331">MDDRDKPYGRWFIDDVFKKDYIRPTGRRFGLNAEGGWIMTVPSTEDLDDRMDEVVIEHKARGLSDHVGNIVPDLNVSLDDHGSRDIGPWLPTLSREVIGFQTECMDCQVDGVESDTRKLLKLFGTKSTPKVGLEETAPFAAEVFS</sequence>
<evidence type="ECO:0000313" key="2">
    <source>
        <dbReference type="Proteomes" id="UP000327157"/>
    </source>
</evidence>
<organism evidence="1 2">
    <name type="scientific">Pyrus ussuriensis x Pyrus communis</name>
    <dbReference type="NCBI Taxonomy" id="2448454"/>
    <lineage>
        <taxon>Eukaryota</taxon>
        <taxon>Viridiplantae</taxon>
        <taxon>Streptophyta</taxon>
        <taxon>Embryophyta</taxon>
        <taxon>Tracheophyta</taxon>
        <taxon>Spermatophyta</taxon>
        <taxon>Magnoliopsida</taxon>
        <taxon>eudicotyledons</taxon>
        <taxon>Gunneridae</taxon>
        <taxon>Pentapetalae</taxon>
        <taxon>rosids</taxon>
        <taxon>fabids</taxon>
        <taxon>Rosales</taxon>
        <taxon>Rosaceae</taxon>
        <taxon>Amygdaloideae</taxon>
        <taxon>Maleae</taxon>
        <taxon>Pyrus</taxon>
    </lineage>
</organism>
<keyword evidence="2" id="KW-1185">Reference proteome</keyword>
<evidence type="ECO:0000313" key="1">
    <source>
        <dbReference type="EMBL" id="KAB2603068.1"/>
    </source>
</evidence>
<reference evidence="1 2" key="3">
    <citation type="submission" date="2019-11" db="EMBL/GenBank/DDBJ databases">
        <title>A de novo genome assembly of a pear dwarfing rootstock.</title>
        <authorList>
            <person name="Wang F."/>
            <person name="Wang J."/>
            <person name="Li S."/>
            <person name="Zhang Y."/>
            <person name="Fang M."/>
            <person name="Ma L."/>
            <person name="Zhao Y."/>
            <person name="Jiang S."/>
        </authorList>
    </citation>
    <scope>NUCLEOTIDE SEQUENCE [LARGE SCALE GENOMIC DNA]</scope>
    <source>
        <strain evidence="1">S2</strain>
        <tissue evidence="1">Leaf</tissue>
    </source>
</reference>
<dbReference type="AlphaFoldDB" id="A0A5N5FIU0"/>
<reference evidence="2" key="2">
    <citation type="submission" date="2019-10" db="EMBL/GenBank/DDBJ databases">
        <title>A de novo genome assembly of a pear dwarfing rootstock.</title>
        <authorList>
            <person name="Wang F."/>
            <person name="Wang J."/>
            <person name="Li S."/>
            <person name="Zhang Y."/>
            <person name="Fang M."/>
            <person name="Ma L."/>
            <person name="Zhao Y."/>
            <person name="Jiang S."/>
        </authorList>
    </citation>
    <scope>NUCLEOTIDE SEQUENCE [LARGE SCALE GENOMIC DNA]</scope>
</reference>